<sequence length="435" mass="46358">MTMAEPRVAEPTALARPTSRSRQLLAVCVGNAVEWFDWYIYSILAIYFAGQFFPATTDDSLVPLLSTLAIFAVGFFARPVGGLVIGVLADRFGRRRALSGTIVGMGVGSLMIGLSPTYEQIGILAPVILLVARIIQGASAGGEYAAGSAFLIESAPSARRGLFSSVFYMSATVANLAAIGMAALLANLLAADAMTSWGWRVPFLLGSVAAFVGLWVRRRAEETLHEDVIEKPKGDRVGLFDFFREHPKEALQIFGLTAAPALVFYVWTAFLPTYASITVGFDVSKGLVTGVISLSVFLLALPVCGALSDKLGRRPMLIAFGLFFVIATVPLLSSLRPTMASLLLVQVTGLLFIACWASISAATAAELFPARLRGAGIGFPYALAVALFGGTGPYVATWLVDIGHAERFGWYVAAIAAVSTVVYFLLPETAKRPLR</sequence>
<evidence type="ECO:0000256" key="7">
    <source>
        <dbReference type="ARBA" id="ARBA00022989"/>
    </source>
</evidence>
<feature type="transmembrane region" description="Helical" evidence="9">
    <location>
        <begin position="377"/>
        <end position="396"/>
    </location>
</feature>
<feature type="domain" description="Major facilitator superfamily (MFS) profile" evidence="10">
    <location>
        <begin position="23"/>
        <end position="431"/>
    </location>
</feature>
<dbReference type="PANTHER" id="PTHR43528">
    <property type="entry name" value="ALPHA-KETOGLUTARATE PERMEASE"/>
    <property type="match status" value="1"/>
</dbReference>
<dbReference type="PROSITE" id="PS50850">
    <property type="entry name" value="MFS"/>
    <property type="match status" value="1"/>
</dbReference>
<keyword evidence="8 9" id="KW-0472">Membrane</keyword>
<dbReference type="GO" id="GO:0005886">
    <property type="term" value="C:plasma membrane"/>
    <property type="evidence" value="ECO:0007669"/>
    <property type="project" value="UniProtKB-SubCell"/>
</dbReference>
<comment type="similarity">
    <text evidence="2">Belongs to the major facilitator superfamily. Metabolite:H+ Symporter (MHS) family (TC 2.A.1.6) family.</text>
</comment>
<dbReference type="InterPro" id="IPR036259">
    <property type="entry name" value="MFS_trans_sf"/>
</dbReference>
<dbReference type="GO" id="GO:0015293">
    <property type="term" value="F:symporter activity"/>
    <property type="evidence" value="ECO:0007669"/>
    <property type="project" value="UniProtKB-KW"/>
</dbReference>
<evidence type="ECO:0000256" key="3">
    <source>
        <dbReference type="ARBA" id="ARBA00022448"/>
    </source>
</evidence>
<feature type="transmembrane region" description="Helical" evidence="9">
    <location>
        <begin position="315"/>
        <end position="333"/>
    </location>
</feature>
<dbReference type="EMBL" id="JAAGXA010000004">
    <property type="protein sequence ID" value="NEN78059.1"/>
    <property type="molecule type" value="Genomic_DNA"/>
</dbReference>
<keyword evidence="3" id="KW-0813">Transport</keyword>
<dbReference type="PANTHER" id="PTHR43528:SF1">
    <property type="entry name" value="ALPHA-KETOGLUTARATE PERMEASE"/>
    <property type="match status" value="1"/>
</dbReference>
<dbReference type="PROSITE" id="PS00217">
    <property type="entry name" value="SUGAR_TRANSPORT_2"/>
    <property type="match status" value="1"/>
</dbReference>
<feature type="transmembrane region" description="Helical" evidence="9">
    <location>
        <begin position="253"/>
        <end position="275"/>
    </location>
</feature>
<reference evidence="11 12" key="1">
    <citation type="journal article" date="2014" name="Int. J. Syst. Evol. Microbiol.">
        <title>Nocardioides zeae sp. nov., isolated from the stem of Zea mays.</title>
        <authorList>
            <person name="Glaeser S.P."/>
            <person name="McInroy J.A."/>
            <person name="Busse H.J."/>
            <person name="Kampfer P."/>
        </authorList>
    </citation>
    <scope>NUCLEOTIDE SEQUENCE [LARGE SCALE GENOMIC DNA]</scope>
    <source>
        <strain evidence="11 12">JCM 30728</strain>
    </source>
</reference>
<feature type="transmembrane region" description="Helical" evidence="9">
    <location>
        <begin position="287"/>
        <end position="308"/>
    </location>
</feature>
<dbReference type="Proteomes" id="UP000468687">
    <property type="component" value="Unassembled WGS sequence"/>
</dbReference>
<feature type="transmembrane region" description="Helical" evidence="9">
    <location>
        <begin position="24"/>
        <end position="49"/>
    </location>
</feature>
<keyword evidence="12" id="KW-1185">Reference proteome</keyword>
<feature type="transmembrane region" description="Helical" evidence="9">
    <location>
        <begin position="97"/>
        <end position="115"/>
    </location>
</feature>
<comment type="caution">
    <text evidence="11">The sequence shown here is derived from an EMBL/GenBank/DDBJ whole genome shotgun (WGS) entry which is preliminary data.</text>
</comment>
<feature type="transmembrane region" description="Helical" evidence="9">
    <location>
        <begin position="166"/>
        <end position="191"/>
    </location>
</feature>
<keyword evidence="4" id="KW-1003">Cell membrane</keyword>
<evidence type="ECO:0000313" key="12">
    <source>
        <dbReference type="Proteomes" id="UP000468687"/>
    </source>
</evidence>
<evidence type="ECO:0000313" key="11">
    <source>
        <dbReference type="EMBL" id="NEN78059.1"/>
    </source>
</evidence>
<feature type="transmembrane region" description="Helical" evidence="9">
    <location>
        <begin position="61"/>
        <end position="85"/>
    </location>
</feature>
<feature type="transmembrane region" description="Helical" evidence="9">
    <location>
        <begin position="339"/>
        <end position="365"/>
    </location>
</feature>
<dbReference type="SUPFAM" id="SSF103473">
    <property type="entry name" value="MFS general substrate transporter"/>
    <property type="match status" value="1"/>
</dbReference>
<feature type="transmembrane region" description="Helical" evidence="9">
    <location>
        <begin position="197"/>
        <end position="216"/>
    </location>
</feature>
<dbReference type="InterPro" id="IPR011701">
    <property type="entry name" value="MFS"/>
</dbReference>
<evidence type="ECO:0000256" key="6">
    <source>
        <dbReference type="ARBA" id="ARBA00022847"/>
    </source>
</evidence>
<dbReference type="AlphaFoldDB" id="A0A6P0HH64"/>
<evidence type="ECO:0000256" key="8">
    <source>
        <dbReference type="ARBA" id="ARBA00023136"/>
    </source>
</evidence>
<protein>
    <submittedName>
        <fullName evidence="11">MFS transporter</fullName>
    </submittedName>
</protein>
<proteinExistence type="inferred from homology"/>
<accession>A0A6P0HH64</accession>
<gene>
    <name evidence="11" type="ORF">G3T38_07195</name>
</gene>
<keyword evidence="6" id="KW-0769">Symport</keyword>
<keyword evidence="5 9" id="KW-0812">Transmembrane</keyword>
<organism evidence="11 12">
    <name type="scientific">Nocardioides zeae</name>
    <dbReference type="NCBI Taxonomy" id="1457234"/>
    <lineage>
        <taxon>Bacteria</taxon>
        <taxon>Bacillati</taxon>
        <taxon>Actinomycetota</taxon>
        <taxon>Actinomycetes</taxon>
        <taxon>Propionibacteriales</taxon>
        <taxon>Nocardioidaceae</taxon>
        <taxon>Nocardioides</taxon>
    </lineage>
</organism>
<evidence type="ECO:0000256" key="1">
    <source>
        <dbReference type="ARBA" id="ARBA00004651"/>
    </source>
</evidence>
<dbReference type="InterPro" id="IPR020846">
    <property type="entry name" value="MFS_dom"/>
</dbReference>
<dbReference type="InterPro" id="IPR005829">
    <property type="entry name" value="Sugar_transporter_CS"/>
</dbReference>
<keyword evidence="7 9" id="KW-1133">Transmembrane helix</keyword>
<dbReference type="Gene3D" id="1.20.1250.20">
    <property type="entry name" value="MFS general substrate transporter like domains"/>
    <property type="match status" value="2"/>
</dbReference>
<evidence type="ECO:0000256" key="2">
    <source>
        <dbReference type="ARBA" id="ARBA00008240"/>
    </source>
</evidence>
<dbReference type="InterPro" id="IPR051084">
    <property type="entry name" value="H+-coupled_symporters"/>
</dbReference>
<evidence type="ECO:0000256" key="5">
    <source>
        <dbReference type="ARBA" id="ARBA00022692"/>
    </source>
</evidence>
<evidence type="ECO:0000259" key="10">
    <source>
        <dbReference type="PROSITE" id="PS50850"/>
    </source>
</evidence>
<comment type="subcellular location">
    <subcellularLocation>
        <location evidence="1">Cell membrane</location>
        <topology evidence="1">Multi-pass membrane protein</topology>
    </subcellularLocation>
</comment>
<dbReference type="Pfam" id="PF07690">
    <property type="entry name" value="MFS_1"/>
    <property type="match status" value="1"/>
</dbReference>
<evidence type="ECO:0000256" key="9">
    <source>
        <dbReference type="SAM" id="Phobius"/>
    </source>
</evidence>
<feature type="transmembrane region" description="Helical" evidence="9">
    <location>
        <begin position="408"/>
        <end position="426"/>
    </location>
</feature>
<name>A0A6P0HH64_9ACTN</name>
<evidence type="ECO:0000256" key="4">
    <source>
        <dbReference type="ARBA" id="ARBA00022475"/>
    </source>
</evidence>
<feature type="transmembrane region" description="Helical" evidence="9">
    <location>
        <begin position="121"/>
        <end position="145"/>
    </location>
</feature>
<dbReference type="PROSITE" id="PS00216">
    <property type="entry name" value="SUGAR_TRANSPORT_1"/>
    <property type="match status" value="1"/>
</dbReference>